<reference evidence="2" key="1">
    <citation type="submission" date="2020-03" db="EMBL/GenBank/DDBJ databases">
        <title>The deep terrestrial virosphere.</title>
        <authorList>
            <person name="Holmfeldt K."/>
            <person name="Nilsson E."/>
            <person name="Simone D."/>
            <person name="Lopez-Fernandez M."/>
            <person name="Wu X."/>
            <person name="de Brujin I."/>
            <person name="Lundin D."/>
            <person name="Andersson A."/>
            <person name="Bertilsson S."/>
            <person name="Dopson M."/>
        </authorList>
    </citation>
    <scope>NUCLEOTIDE SEQUENCE</scope>
    <source>
        <strain evidence="2">MM171B00952</strain>
    </source>
</reference>
<dbReference type="AlphaFoldDB" id="A0A6M3MBP9"/>
<protein>
    <submittedName>
        <fullName evidence="2">Uncharacterized protein</fullName>
    </submittedName>
</protein>
<proteinExistence type="predicted"/>
<accession>A0A6M3MBP9</accession>
<organism evidence="2">
    <name type="scientific">viral metagenome</name>
    <dbReference type="NCBI Taxonomy" id="1070528"/>
    <lineage>
        <taxon>unclassified sequences</taxon>
        <taxon>metagenomes</taxon>
        <taxon>organismal metagenomes</taxon>
    </lineage>
</organism>
<evidence type="ECO:0000256" key="1">
    <source>
        <dbReference type="SAM" id="MobiDB-lite"/>
    </source>
</evidence>
<name>A0A6M3MBP9_9ZZZZ</name>
<feature type="region of interest" description="Disordered" evidence="1">
    <location>
        <begin position="1"/>
        <end position="23"/>
    </location>
</feature>
<gene>
    <name evidence="2" type="ORF">MM171B00952_0010</name>
</gene>
<sequence length="81" mass="9663">MWIEVMDTEEGPEEEEESEKETSFEDLKPKLYRLVYNQPTVLLSMLEVFFDFLIDRKIMAQEEAEAIMKEGLRRWSESGIQ</sequence>
<feature type="compositionally biased region" description="Acidic residues" evidence="1">
    <location>
        <begin position="1"/>
        <end position="19"/>
    </location>
</feature>
<dbReference type="EMBL" id="MT143820">
    <property type="protein sequence ID" value="QJB03015.1"/>
    <property type="molecule type" value="Genomic_DNA"/>
</dbReference>
<evidence type="ECO:0000313" key="2">
    <source>
        <dbReference type="EMBL" id="QJB03015.1"/>
    </source>
</evidence>